<dbReference type="InterPro" id="IPR039425">
    <property type="entry name" value="RNA_pol_sigma-70-like"/>
</dbReference>
<comment type="similarity">
    <text evidence="1">Belongs to the sigma-70 factor family. ECF subfamily.</text>
</comment>
<dbReference type="InterPro" id="IPR014284">
    <property type="entry name" value="RNA_pol_sigma-70_dom"/>
</dbReference>
<proteinExistence type="inferred from homology"/>
<keyword evidence="2" id="KW-0805">Transcription regulation</keyword>
<dbReference type="SUPFAM" id="SSF88659">
    <property type="entry name" value="Sigma3 and sigma4 domains of RNA polymerase sigma factors"/>
    <property type="match status" value="1"/>
</dbReference>
<evidence type="ECO:0000256" key="4">
    <source>
        <dbReference type="ARBA" id="ARBA00023163"/>
    </source>
</evidence>
<dbReference type="EMBL" id="CP095072">
    <property type="protein sequence ID" value="UOQ50399.1"/>
    <property type="molecule type" value="Genomic_DNA"/>
</dbReference>
<dbReference type="InterPro" id="IPR007627">
    <property type="entry name" value="RNA_pol_sigma70_r2"/>
</dbReference>
<feature type="domain" description="RNA polymerase sigma factor 70 region 4 type 2" evidence="6">
    <location>
        <begin position="111"/>
        <end position="163"/>
    </location>
</feature>
<accession>A0ABY4F3E0</accession>
<evidence type="ECO:0000259" key="6">
    <source>
        <dbReference type="Pfam" id="PF08281"/>
    </source>
</evidence>
<gene>
    <name evidence="7" type="ORF">MUN88_10260</name>
</gene>
<dbReference type="Gene3D" id="1.10.10.10">
    <property type="entry name" value="Winged helix-like DNA-binding domain superfamily/Winged helix DNA-binding domain"/>
    <property type="match status" value="1"/>
</dbReference>
<dbReference type="InterPro" id="IPR013325">
    <property type="entry name" value="RNA_pol_sigma_r2"/>
</dbReference>
<organism evidence="7 8">
    <name type="scientific">Gracilibacillus caseinilyticus</name>
    <dbReference type="NCBI Taxonomy" id="2932256"/>
    <lineage>
        <taxon>Bacteria</taxon>
        <taxon>Bacillati</taxon>
        <taxon>Bacillota</taxon>
        <taxon>Bacilli</taxon>
        <taxon>Bacillales</taxon>
        <taxon>Bacillaceae</taxon>
        <taxon>Gracilibacillus</taxon>
    </lineage>
</organism>
<dbReference type="InterPro" id="IPR013249">
    <property type="entry name" value="RNA_pol_sigma70_r4_t2"/>
</dbReference>
<dbReference type="InterPro" id="IPR014300">
    <property type="entry name" value="RNA_pol_sigma-V"/>
</dbReference>
<evidence type="ECO:0000256" key="1">
    <source>
        <dbReference type="ARBA" id="ARBA00010641"/>
    </source>
</evidence>
<dbReference type="SUPFAM" id="SSF88946">
    <property type="entry name" value="Sigma2 domain of RNA polymerase sigma factors"/>
    <property type="match status" value="1"/>
</dbReference>
<dbReference type="PANTHER" id="PTHR43133:SF51">
    <property type="entry name" value="RNA POLYMERASE SIGMA FACTOR"/>
    <property type="match status" value="1"/>
</dbReference>
<dbReference type="Gene3D" id="1.10.1740.10">
    <property type="match status" value="1"/>
</dbReference>
<keyword evidence="8" id="KW-1185">Reference proteome</keyword>
<dbReference type="RefSeq" id="WP_244724038.1">
    <property type="nucleotide sequence ID" value="NZ_CP095072.1"/>
</dbReference>
<dbReference type="PANTHER" id="PTHR43133">
    <property type="entry name" value="RNA POLYMERASE ECF-TYPE SIGMA FACTO"/>
    <property type="match status" value="1"/>
</dbReference>
<evidence type="ECO:0000256" key="3">
    <source>
        <dbReference type="ARBA" id="ARBA00023082"/>
    </source>
</evidence>
<dbReference type="Pfam" id="PF08281">
    <property type="entry name" value="Sigma70_r4_2"/>
    <property type="match status" value="1"/>
</dbReference>
<dbReference type="Proteomes" id="UP000831782">
    <property type="component" value="Chromosome"/>
</dbReference>
<evidence type="ECO:0000313" key="8">
    <source>
        <dbReference type="Proteomes" id="UP000831782"/>
    </source>
</evidence>
<dbReference type="Pfam" id="PF04542">
    <property type="entry name" value="Sigma70_r2"/>
    <property type="match status" value="1"/>
</dbReference>
<feature type="domain" description="RNA polymerase sigma-70 region 2" evidence="5">
    <location>
        <begin position="21"/>
        <end position="88"/>
    </location>
</feature>
<keyword evidence="4" id="KW-0804">Transcription</keyword>
<dbReference type="NCBIfam" id="TIGR02954">
    <property type="entry name" value="Sig70_famx3"/>
    <property type="match status" value="1"/>
</dbReference>
<sequence length="179" mass="20795">MKDLSIVKKAINGNEKAFETLVKKESEKLYKTAFLYVRNKEDALDVLQETIYKAFISIEQVKQPQFFNTWLTKILIRTAYDVIRKRKKVVFDEELMRNISDDSSIDVEGKMDVLNAISGLSKNYQTVIILFYYHDCTIDEIAETMGKPANTIKTYLRRAKMELKKSIGGMNYHGQRAFT</sequence>
<dbReference type="NCBIfam" id="TIGR02937">
    <property type="entry name" value="sigma70-ECF"/>
    <property type="match status" value="1"/>
</dbReference>
<dbReference type="InterPro" id="IPR036388">
    <property type="entry name" value="WH-like_DNA-bd_sf"/>
</dbReference>
<name>A0ABY4F3E0_9BACI</name>
<evidence type="ECO:0000256" key="2">
    <source>
        <dbReference type="ARBA" id="ARBA00023015"/>
    </source>
</evidence>
<protein>
    <submittedName>
        <fullName evidence="7">Sigma-70 family RNA polymerase sigma factor</fullName>
    </submittedName>
</protein>
<evidence type="ECO:0000313" key="7">
    <source>
        <dbReference type="EMBL" id="UOQ50399.1"/>
    </source>
</evidence>
<keyword evidence="3" id="KW-0731">Sigma factor</keyword>
<evidence type="ECO:0000259" key="5">
    <source>
        <dbReference type="Pfam" id="PF04542"/>
    </source>
</evidence>
<dbReference type="InterPro" id="IPR013324">
    <property type="entry name" value="RNA_pol_sigma_r3/r4-like"/>
</dbReference>
<reference evidence="7 8" key="1">
    <citation type="submission" date="2022-04" db="EMBL/GenBank/DDBJ databases">
        <title>Gracilibacillus sp. isolated from saltern.</title>
        <authorList>
            <person name="Won M."/>
            <person name="Lee C.-M."/>
            <person name="Woen H.-Y."/>
            <person name="Kwon S.-W."/>
        </authorList>
    </citation>
    <scope>NUCLEOTIDE SEQUENCE [LARGE SCALE GENOMIC DNA]</scope>
    <source>
        <strain evidence="7 8">SSWR10-1</strain>
    </source>
</reference>
<dbReference type="CDD" id="cd06171">
    <property type="entry name" value="Sigma70_r4"/>
    <property type="match status" value="1"/>
</dbReference>